<dbReference type="Gene3D" id="3.30.2310.20">
    <property type="entry name" value="RelE-like"/>
    <property type="match status" value="1"/>
</dbReference>
<dbReference type="GO" id="GO:0004521">
    <property type="term" value="F:RNA endonuclease activity"/>
    <property type="evidence" value="ECO:0007669"/>
    <property type="project" value="TreeGrafter"/>
</dbReference>
<dbReference type="SUPFAM" id="SSF143011">
    <property type="entry name" value="RelE-like"/>
    <property type="match status" value="1"/>
</dbReference>
<keyword evidence="4" id="KW-1185">Reference proteome</keyword>
<dbReference type="AlphaFoldDB" id="V8FX11"/>
<reference evidence="3 4" key="1">
    <citation type="submission" date="2013-11" db="EMBL/GenBank/DDBJ databases">
        <title>Genomic analysis of Pelistega sp. HM-7.</title>
        <authorList>
            <person name="Kumbhare S.V."/>
            <person name="Shetty S.A."/>
            <person name="Sharma O."/>
            <person name="Dhotre D.P."/>
        </authorList>
    </citation>
    <scope>NUCLEOTIDE SEQUENCE [LARGE SCALE GENOMIC DNA]</scope>
    <source>
        <strain evidence="3 4">HM-7</strain>
    </source>
</reference>
<dbReference type="PANTHER" id="PTHR40588:SF1">
    <property type="entry name" value="MRNA INTERFERASE TOXIN YAFQ"/>
    <property type="match status" value="1"/>
</dbReference>
<protein>
    <submittedName>
        <fullName evidence="3">Translation repressor RelE</fullName>
    </submittedName>
</protein>
<dbReference type="PIRSF" id="PIRSF006156">
    <property type="entry name" value="YafQ"/>
    <property type="match status" value="1"/>
</dbReference>
<gene>
    <name evidence="3" type="ORF">V757_09905</name>
</gene>
<keyword evidence="1" id="KW-1277">Toxin-antitoxin system</keyword>
<dbReference type="InterPro" id="IPR035093">
    <property type="entry name" value="RelE/ParE_toxin_dom_sf"/>
</dbReference>
<sequence length="50" mass="5951">MPEKYKDHPLKGQFKDFRDCHVKPDLVLIYKVEGDTVVLYRLNTHSELFS</sequence>
<dbReference type="Pfam" id="PF15738">
    <property type="entry name" value="YafQ_toxin"/>
    <property type="match status" value="1"/>
</dbReference>
<proteinExistence type="predicted"/>
<dbReference type="EMBL" id="AYSV01000102">
    <property type="protein sequence ID" value="ETD68705.1"/>
    <property type="molecule type" value="Genomic_DNA"/>
</dbReference>
<dbReference type="GO" id="GO:0006415">
    <property type="term" value="P:translational termination"/>
    <property type="evidence" value="ECO:0007669"/>
    <property type="project" value="TreeGrafter"/>
</dbReference>
<dbReference type="InterPro" id="IPR007712">
    <property type="entry name" value="RelE/ParE_toxin"/>
</dbReference>
<evidence type="ECO:0000313" key="3">
    <source>
        <dbReference type="EMBL" id="ETD68705.1"/>
    </source>
</evidence>
<dbReference type="NCBIfam" id="TIGR02385">
    <property type="entry name" value="RelE_StbE"/>
    <property type="match status" value="1"/>
</dbReference>
<name>V8FX11_9BURK</name>
<dbReference type="GO" id="GO:0006402">
    <property type="term" value="P:mRNA catabolic process"/>
    <property type="evidence" value="ECO:0007669"/>
    <property type="project" value="TreeGrafter"/>
</dbReference>
<comment type="caution">
    <text evidence="3">The sequence shown here is derived from an EMBL/GenBank/DDBJ whole genome shotgun (WGS) entry which is preliminary data.</text>
</comment>
<accession>V8FX11</accession>
<feature type="active site" description="Proton donor" evidence="2">
    <location>
        <position position="45"/>
    </location>
</feature>
<evidence type="ECO:0000256" key="1">
    <source>
        <dbReference type="ARBA" id="ARBA00022649"/>
    </source>
</evidence>
<organism evidence="3 4">
    <name type="scientific">Pelistega indica</name>
    <dbReference type="NCBI Taxonomy" id="1414851"/>
    <lineage>
        <taxon>Bacteria</taxon>
        <taxon>Pseudomonadati</taxon>
        <taxon>Pseudomonadota</taxon>
        <taxon>Betaproteobacteria</taxon>
        <taxon>Burkholderiales</taxon>
        <taxon>Alcaligenaceae</taxon>
        <taxon>Pelistega</taxon>
    </lineage>
</organism>
<evidence type="ECO:0000313" key="4">
    <source>
        <dbReference type="Proteomes" id="UP000018766"/>
    </source>
</evidence>
<dbReference type="Proteomes" id="UP000018766">
    <property type="component" value="Unassembled WGS sequence"/>
</dbReference>
<evidence type="ECO:0000256" key="2">
    <source>
        <dbReference type="PIRSR" id="PIRSR006156-1"/>
    </source>
</evidence>
<dbReference type="InterPro" id="IPR004386">
    <property type="entry name" value="Toxin_YafQ-like"/>
</dbReference>
<dbReference type="PATRIC" id="fig|1414851.3.peg.2065"/>
<dbReference type="PANTHER" id="PTHR40588">
    <property type="entry name" value="MRNA INTERFERASE TOXIN YAFQ"/>
    <property type="match status" value="1"/>
</dbReference>